<organism evidence="4 5">
    <name type="scientific">Bosea lathyri</name>
    <dbReference type="NCBI Taxonomy" id="1036778"/>
    <lineage>
        <taxon>Bacteria</taxon>
        <taxon>Pseudomonadati</taxon>
        <taxon>Pseudomonadota</taxon>
        <taxon>Alphaproteobacteria</taxon>
        <taxon>Hyphomicrobiales</taxon>
        <taxon>Boseaceae</taxon>
        <taxon>Bosea</taxon>
    </lineage>
</organism>
<evidence type="ECO:0000259" key="3">
    <source>
        <dbReference type="Pfam" id="PF01471"/>
    </source>
</evidence>
<feature type="chain" id="PRO_5009295417" evidence="2">
    <location>
        <begin position="28"/>
        <end position="878"/>
    </location>
</feature>
<reference evidence="4 5" key="1">
    <citation type="submission" date="2016-10" db="EMBL/GenBank/DDBJ databases">
        <authorList>
            <person name="de Groot N.N."/>
        </authorList>
    </citation>
    <scope>NUCLEOTIDE SEQUENCE [LARGE SCALE GENOMIC DNA]</scope>
    <source>
        <strain evidence="4 5">DSM 26656</strain>
    </source>
</reference>
<keyword evidence="5" id="KW-1185">Reference proteome</keyword>
<feature type="domain" description="Peptidoglycan binding-like" evidence="3">
    <location>
        <begin position="76"/>
        <end position="131"/>
    </location>
</feature>
<protein>
    <submittedName>
        <fullName evidence="4">Putative peptidoglycan binding domain-containing protein</fullName>
    </submittedName>
</protein>
<accession>A0A1H6D1B6</accession>
<feature type="signal peptide" evidence="2">
    <location>
        <begin position="1"/>
        <end position="27"/>
    </location>
</feature>
<sequence length="878" mass="93270">MPNVGKPVVLLISAALVATLVAPSAQAQPRRVGPALGIAAGLGVLGLLLSQPRARAEPMPRRASRPVQQRAPAAQGVDMEAVQKALVARGYDVGTPNGKSGPKTRAAISAYQRDNGLPATGKLHPAQMTALVGAAGAVGAGAVASGVLTDGTALAAPPQQPLQQSPLLVATETELASGPRELPVGPNDAAWASGTWTGSTRCWQRIYDIKMVVPVATEGAKTRIEYSWRADLRSTKPSGKPLNGAGAVELGTNRRGFEATSVLSGEQDHPFKSLTLREGSENRPVFRSAPCSGELPLTRTPETVPKRQLPQSVGLGAVQASLTGAAGGAQASGTPANGIFGQWDGELKCTRGGNRQLFMRFGTVPEIAQSGSQRVDQSLMAANRAGRVAALITQAVAGNAGGGSIWTRLVGEYSEEDKSYRFAAVSGGGGDSSIANLVLRQTASGIEGTISGEPCTELKGARPDPLGSPEMPSVRLPANGGTFYAARDIGARCDALIKWGARADKEYPASVQRNQRIDTSILFIDPEFVPVFGRTIEAARGTSVGSDISNTIRECSKDPLTKPRMAFLATNIDRNVVQPDGFDWSATTFIVKNVGLTRVALNQLNVARLEATRMNDLSEAIIHLASARVRFDSASITMIPSQKAEINASIKDILSKSAERIVEDEQRRIENEATWVKLDSLRSLRLFSSPATVHLNEEARQKALARLAVPEGAAAAEAFEPMFAKAKALPASAEGLHDMDALEAVKLFVLLSAPVRDPLQAAWNTHRDEKQKEAVGQELARAFASPRDPVGLQYGAGWLVAFKQRWSAHQDSQVVKTALKYFFDDRKARLREALPSFQSAVSSTPGEAKPALLARYLALPEDQRDPISLEYEMVLAGI</sequence>
<dbReference type="Proteomes" id="UP000236743">
    <property type="component" value="Unassembled WGS sequence"/>
</dbReference>
<gene>
    <name evidence="4" type="ORF">SAMN04488115_11437</name>
</gene>
<dbReference type="InterPro" id="IPR036365">
    <property type="entry name" value="PGBD-like_sf"/>
</dbReference>
<dbReference type="InterPro" id="IPR002477">
    <property type="entry name" value="Peptidoglycan-bd-like"/>
</dbReference>
<evidence type="ECO:0000313" key="4">
    <source>
        <dbReference type="EMBL" id="SEG79161.1"/>
    </source>
</evidence>
<dbReference type="EMBL" id="FNUY01000014">
    <property type="protein sequence ID" value="SEG79161.1"/>
    <property type="molecule type" value="Genomic_DNA"/>
</dbReference>
<dbReference type="Gene3D" id="1.10.101.10">
    <property type="entry name" value="PGBD-like superfamily/PGBD"/>
    <property type="match status" value="1"/>
</dbReference>
<dbReference type="SUPFAM" id="SSF47090">
    <property type="entry name" value="PGBD-like"/>
    <property type="match status" value="1"/>
</dbReference>
<proteinExistence type="predicted"/>
<dbReference type="RefSeq" id="WP_244595766.1">
    <property type="nucleotide sequence ID" value="NZ_FNUY01000014.1"/>
</dbReference>
<evidence type="ECO:0000313" key="5">
    <source>
        <dbReference type="Proteomes" id="UP000236743"/>
    </source>
</evidence>
<feature type="region of interest" description="Disordered" evidence="1">
    <location>
        <begin position="55"/>
        <end position="75"/>
    </location>
</feature>
<evidence type="ECO:0000256" key="1">
    <source>
        <dbReference type="SAM" id="MobiDB-lite"/>
    </source>
</evidence>
<dbReference type="Pfam" id="PF01471">
    <property type="entry name" value="PG_binding_1"/>
    <property type="match status" value="1"/>
</dbReference>
<dbReference type="AlphaFoldDB" id="A0A1H6D1B6"/>
<dbReference type="InterPro" id="IPR036366">
    <property type="entry name" value="PGBDSf"/>
</dbReference>
<keyword evidence="2" id="KW-0732">Signal</keyword>
<evidence type="ECO:0000256" key="2">
    <source>
        <dbReference type="SAM" id="SignalP"/>
    </source>
</evidence>
<name>A0A1H6D1B6_9HYPH</name>